<name>A0A2G0CAU3_9BACT</name>
<dbReference type="Gene3D" id="3.40.50.620">
    <property type="entry name" value="HUPs"/>
    <property type="match status" value="2"/>
</dbReference>
<reference evidence="3 4" key="1">
    <citation type="submission" date="2017-10" db="EMBL/GenBank/DDBJ databases">
        <title>The draft genome sequence of Lewinella marina KCTC 32374.</title>
        <authorList>
            <person name="Wang K."/>
        </authorList>
    </citation>
    <scope>NUCLEOTIDE SEQUENCE [LARGE SCALE GENOMIC DNA]</scope>
    <source>
        <strain evidence="3 4">MKG-38</strain>
    </source>
</reference>
<evidence type="ECO:0000256" key="1">
    <source>
        <dbReference type="ARBA" id="ARBA00008791"/>
    </source>
</evidence>
<evidence type="ECO:0000313" key="4">
    <source>
        <dbReference type="Proteomes" id="UP000226437"/>
    </source>
</evidence>
<dbReference type="InterPro" id="IPR006015">
    <property type="entry name" value="Universal_stress_UspA"/>
</dbReference>
<dbReference type="RefSeq" id="WP_099107951.1">
    <property type="nucleotide sequence ID" value="NZ_JAATJF010000003.1"/>
</dbReference>
<dbReference type="CDD" id="cd00293">
    <property type="entry name" value="USP-like"/>
    <property type="match status" value="2"/>
</dbReference>
<proteinExistence type="inferred from homology"/>
<dbReference type="SUPFAM" id="SSF52402">
    <property type="entry name" value="Adenine nucleotide alpha hydrolases-like"/>
    <property type="match status" value="2"/>
</dbReference>
<dbReference type="AlphaFoldDB" id="A0A2G0CAU3"/>
<keyword evidence="4" id="KW-1185">Reference proteome</keyword>
<dbReference type="PRINTS" id="PR01438">
    <property type="entry name" value="UNVRSLSTRESS"/>
</dbReference>
<dbReference type="PANTHER" id="PTHR46268:SF6">
    <property type="entry name" value="UNIVERSAL STRESS PROTEIN UP12"/>
    <property type="match status" value="1"/>
</dbReference>
<dbReference type="Pfam" id="PF00582">
    <property type="entry name" value="Usp"/>
    <property type="match status" value="2"/>
</dbReference>
<feature type="domain" description="UspA" evidence="2">
    <location>
        <begin position="233"/>
        <end position="285"/>
    </location>
</feature>
<sequence length="291" mass="31933">MPKIIVPIDFSITSADALRFGCYLSDQTGYELEAVHVYDGYDGENPQYVIKKGSARIQARVHEMLEKFVRVHAPRRSPAGMPPEEDEVRPIRTREVIGSAIQQLVLQSQRDDVALIVMGGVGTGQSSTVTPVFGSVARAVALRASCPVLLIPQLAGVPDIYRAAVAFDGVETLTEISERIAFLREALMPQMAFTHVMFRDPVQEEVMELDLMEAMFLDAFPGYEADFRFLPPGDVNDRILEYAEEEDVDLLIVGRYPRNFFTQMLAGSGVAGLISSSGVPVLVVPLAVAEA</sequence>
<evidence type="ECO:0000313" key="3">
    <source>
        <dbReference type="EMBL" id="PHK97080.1"/>
    </source>
</evidence>
<organism evidence="3 4">
    <name type="scientific">Neolewinella marina</name>
    <dbReference type="NCBI Taxonomy" id="438751"/>
    <lineage>
        <taxon>Bacteria</taxon>
        <taxon>Pseudomonadati</taxon>
        <taxon>Bacteroidota</taxon>
        <taxon>Saprospiria</taxon>
        <taxon>Saprospirales</taxon>
        <taxon>Lewinellaceae</taxon>
        <taxon>Neolewinella</taxon>
    </lineage>
</organism>
<dbReference type="InterPro" id="IPR006016">
    <property type="entry name" value="UspA"/>
</dbReference>
<dbReference type="EMBL" id="PDLO01000014">
    <property type="protein sequence ID" value="PHK97080.1"/>
    <property type="molecule type" value="Genomic_DNA"/>
</dbReference>
<dbReference type="InterPro" id="IPR014729">
    <property type="entry name" value="Rossmann-like_a/b/a_fold"/>
</dbReference>
<evidence type="ECO:0000259" key="2">
    <source>
        <dbReference type="Pfam" id="PF00582"/>
    </source>
</evidence>
<accession>A0A2G0CAU3</accession>
<comment type="similarity">
    <text evidence="1">Belongs to the universal stress protein A family.</text>
</comment>
<feature type="domain" description="UspA" evidence="2">
    <location>
        <begin position="3"/>
        <end position="152"/>
    </location>
</feature>
<comment type="caution">
    <text evidence="3">The sequence shown here is derived from an EMBL/GenBank/DDBJ whole genome shotgun (WGS) entry which is preliminary data.</text>
</comment>
<dbReference type="OrthoDB" id="9788959at2"/>
<dbReference type="PANTHER" id="PTHR46268">
    <property type="entry name" value="STRESS RESPONSE PROTEIN NHAX"/>
    <property type="match status" value="1"/>
</dbReference>
<gene>
    <name evidence="3" type="ORF">CGL56_17840</name>
</gene>
<dbReference type="Proteomes" id="UP000226437">
    <property type="component" value="Unassembled WGS sequence"/>
</dbReference>
<protein>
    <recommendedName>
        <fullName evidence="2">UspA domain-containing protein</fullName>
    </recommendedName>
</protein>